<reference evidence="7 8" key="1">
    <citation type="submission" date="2014-04" db="EMBL/GenBank/DDBJ databases">
        <authorList>
            <consortium name="DOE Joint Genome Institute"/>
            <person name="Kuo A."/>
            <person name="Tarkka M."/>
            <person name="Buscot F."/>
            <person name="Kohler A."/>
            <person name="Nagy L.G."/>
            <person name="Floudas D."/>
            <person name="Copeland A."/>
            <person name="Barry K.W."/>
            <person name="Cichocki N."/>
            <person name="Veneault-Fourrey C."/>
            <person name="LaButti K."/>
            <person name="Lindquist E.A."/>
            <person name="Lipzen A."/>
            <person name="Lundell T."/>
            <person name="Morin E."/>
            <person name="Murat C."/>
            <person name="Sun H."/>
            <person name="Tunlid A."/>
            <person name="Henrissat B."/>
            <person name="Grigoriev I.V."/>
            <person name="Hibbett D.S."/>
            <person name="Martin F."/>
            <person name="Nordberg H.P."/>
            <person name="Cantor M.N."/>
            <person name="Hua S.X."/>
        </authorList>
    </citation>
    <scope>NUCLEOTIDE SEQUENCE [LARGE SCALE GENOMIC DNA]</scope>
    <source>
        <strain evidence="7 8">F 1598</strain>
    </source>
</reference>
<feature type="active site" description="Nucleophile" evidence="5">
    <location>
        <position position="13"/>
    </location>
</feature>
<feature type="domain" description="DSBA-like thioredoxin" evidence="6">
    <location>
        <begin position="5"/>
        <end position="207"/>
    </location>
</feature>
<dbReference type="GO" id="GO:0006749">
    <property type="term" value="P:glutathione metabolic process"/>
    <property type="evidence" value="ECO:0007669"/>
    <property type="project" value="TreeGrafter"/>
</dbReference>
<gene>
    <name evidence="7" type="ORF">PILCRDRAFT_822436</name>
</gene>
<evidence type="ECO:0000256" key="5">
    <source>
        <dbReference type="PIRSR" id="PIRSR006386-1"/>
    </source>
</evidence>
<dbReference type="InterPro" id="IPR051924">
    <property type="entry name" value="GST_Kappa/NadH"/>
</dbReference>
<evidence type="ECO:0000259" key="6">
    <source>
        <dbReference type="Pfam" id="PF01323"/>
    </source>
</evidence>
<dbReference type="InterPro" id="IPR014440">
    <property type="entry name" value="HCCAis_GSTk"/>
</dbReference>
<dbReference type="GO" id="GO:0004602">
    <property type="term" value="F:glutathione peroxidase activity"/>
    <property type="evidence" value="ECO:0007669"/>
    <property type="project" value="TreeGrafter"/>
</dbReference>
<dbReference type="InterPro" id="IPR001853">
    <property type="entry name" value="DSBA-like_thioredoxin_dom"/>
</dbReference>
<dbReference type="PIRSF" id="PIRSF006386">
    <property type="entry name" value="HCCAis_GSTk"/>
    <property type="match status" value="1"/>
</dbReference>
<comment type="similarity">
    <text evidence="1 4">Belongs to the GST superfamily. Kappa family.</text>
</comment>
<dbReference type="EC" id="2.5.1.18" evidence="4"/>
<organism evidence="7 8">
    <name type="scientific">Piloderma croceum (strain F 1598)</name>
    <dbReference type="NCBI Taxonomy" id="765440"/>
    <lineage>
        <taxon>Eukaryota</taxon>
        <taxon>Fungi</taxon>
        <taxon>Dikarya</taxon>
        <taxon>Basidiomycota</taxon>
        <taxon>Agaricomycotina</taxon>
        <taxon>Agaricomycetes</taxon>
        <taxon>Agaricomycetidae</taxon>
        <taxon>Atheliales</taxon>
        <taxon>Atheliaceae</taxon>
        <taxon>Piloderma</taxon>
    </lineage>
</organism>
<dbReference type="GO" id="GO:0005739">
    <property type="term" value="C:mitochondrion"/>
    <property type="evidence" value="ECO:0007669"/>
    <property type="project" value="TreeGrafter"/>
</dbReference>
<dbReference type="PANTHER" id="PTHR42943:SF13">
    <property type="entry name" value="GLUTATHIONE S-TRANSFERASE KAPPA-RELATED"/>
    <property type="match status" value="1"/>
</dbReference>
<dbReference type="GO" id="GO:0004364">
    <property type="term" value="F:glutathione transferase activity"/>
    <property type="evidence" value="ECO:0007669"/>
    <property type="project" value="UniProtKB-UniRule"/>
</dbReference>
<proteinExistence type="inferred from homology"/>
<dbReference type="SUPFAM" id="SSF52833">
    <property type="entry name" value="Thioredoxin-like"/>
    <property type="match status" value="1"/>
</dbReference>
<evidence type="ECO:0000256" key="1">
    <source>
        <dbReference type="ARBA" id="ARBA00006494"/>
    </source>
</evidence>
<evidence type="ECO:0000256" key="2">
    <source>
        <dbReference type="ARBA" id="ARBA00022679"/>
    </source>
</evidence>
<dbReference type="Pfam" id="PF01323">
    <property type="entry name" value="DSBA"/>
    <property type="match status" value="1"/>
</dbReference>
<dbReference type="Proteomes" id="UP000054166">
    <property type="component" value="Unassembled WGS sequence"/>
</dbReference>
<dbReference type="InParanoid" id="A0A0C3FLE0"/>
<dbReference type="HOGENOM" id="CLU_069253_1_0_1"/>
<accession>A0A0C3FLE0</accession>
<reference evidence="8" key="2">
    <citation type="submission" date="2015-01" db="EMBL/GenBank/DDBJ databases">
        <title>Evolutionary Origins and Diversification of the Mycorrhizal Mutualists.</title>
        <authorList>
            <consortium name="DOE Joint Genome Institute"/>
            <consortium name="Mycorrhizal Genomics Consortium"/>
            <person name="Kohler A."/>
            <person name="Kuo A."/>
            <person name="Nagy L.G."/>
            <person name="Floudas D."/>
            <person name="Copeland A."/>
            <person name="Barry K.W."/>
            <person name="Cichocki N."/>
            <person name="Veneault-Fourrey C."/>
            <person name="LaButti K."/>
            <person name="Lindquist E.A."/>
            <person name="Lipzen A."/>
            <person name="Lundell T."/>
            <person name="Morin E."/>
            <person name="Murat C."/>
            <person name="Riley R."/>
            <person name="Ohm R."/>
            <person name="Sun H."/>
            <person name="Tunlid A."/>
            <person name="Henrissat B."/>
            <person name="Grigoriev I.V."/>
            <person name="Hibbett D.S."/>
            <person name="Martin F."/>
        </authorList>
    </citation>
    <scope>NUCLEOTIDE SEQUENCE [LARGE SCALE GENOMIC DNA]</scope>
    <source>
        <strain evidence="8">F 1598</strain>
    </source>
</reference>
<dbReference type="STRING" id="765440.A0A0C3FLE0"/>
<keyword evidence="2 4" id="KW-0808">Transferase</keyword>
<dbReference type="Gene3D" id="3.40.30.10">
    <property type="entry name" value="Glutaredoxin"/>
    <property type="match status" value="1"/>
</dbReference>
<evidence type="ECO:0000256" key="3">
    <source>
        <dbReference type="ARBA" id="ARBA00047960"/>
    </source>
</evidence>
<dbReference type="GO" id="GO:0005777">
    <property type="term" value="C:peroxisome"/>
    <property type="evidence" value="ECO:0007669"/>
    <property type="project" value="TreeGrafter"/>
</dbReference>
<comment type="catalytic activity">
    <reaction evidence="3 4">
        <text>RX + glutathione = an S-substituted glutathione + a halide anion + H(+)</text>
        <dbReference type="Rhea" id="RHEA:16437"/>
        <dbReference type="ChEBI" id="CHEBI:15378"/>
        <dbReference type="ChEBI" id="CHEBI:16042"/>
        <dbReference type="ChEBI" id="CHEBI:17792"/>
        <dbReference type="ChEBI" id="CHEBI:57925"/>
        <dbReference type="ChEBI" id="CHEBI:90779"/>
        <dbReference type="EC" id="2.5.1.18"/>
    </reaction>
</comment>
<protein>
    <recommendedName>
        <fullName evidence="4">Glutathione S-transferase kappa</fullName>
        <ecNumber evidence="4">2.5.1.18</ecNumber>
    </recommendedName>
</protein>
<evidence type="ECO:0000256" key="4">
    <source>
        <dbReference type="PIRNR" id="PIRNR006386"/>
    </source>
</evidence>
<dbReference type="PANTHER" id="PTHR42943">
    <property type="entry name" value="GLUTATHIONE S-TRANSFERASE KAPPA"/>
    <property type="match status" value="1"/>
</dbReference>
<name>A0A0C3FLE0_PILCF</name>
<dbReference type="EMBL" id="KN833004">
    <property type="protein sequence ID" value="KIM80311.1"/>
    <property type="molecule type" value="Genomic_DNA"/>
</dbReference>
<evidence type="ECO:0000313" key="8">
    <source>
        <dbReference type="Proteomes" id="UP000054166"/>
    </source>
</evidence>
<dbReference type="AlphaFoldDB" id="A0A0C3FLE0"/>
<keyword evidence="8" id="KW-1185">Reference proteome</keyword>
<dbReference type="OrthoDB" id="4664297at2759"/>
<evidence type="ECO:0000313" key="7">
    <source>
        <dbReference type="EMBL" id="KIM80311.1"/>
    </source>
</evidence>
<dbReference type="InterPro" id="IPR036249">
    <property type="entry name" value="Thioredoxin-like_sf"/>
</dbReference>
<sequence length="231" mass="26353">MGGKIDCYFDCTSFYSYLAFKHLLKNRDTLKSYAVEVEFHPVFLGGINVMSGNKPPWTLPAKATYGVFDTERAKRYFGTQDIRTPEFFPILSILPQRAMLYIKAHYPAPQFEAAFFSYFPALWVPPQSDLSKPTNLHTLLVQNFTSTQADEIIAGAGTPEFKQKLTDITKMVVEKQGAFGCPWFWVTNSEGKSEPFFGSDRFHFMWEFLGLPWQDIKLLSQDEAAAVEARL</sequence>
<dbReference type="FunFam" id="3.40.30.10:FF:000096">
    <property type="entry name" value="Glutathione S-transferase kappa"/>
    <property type="match status" value="1"/>
</dbReference>